<dbReference type="InterPro" id="IPR000524">
    <property type="entry name" value="Tscrpt_reg_HTH_GntR"/>
</dbReference>
<evidence type="ECO:0000256" key="1">
    <source>
        <dbReference type="ARBA" id="ARBA00023015"/>
    </source>
</evidence>
<dbReference type="RefSeq" id="WP_231594362.1">
    <property type="nucleotide sequence ID" value="NZ_FONN01000004.1"/>
</dbReference>
<organism evidence="5 6">
    <name type="scientific">Paenibacillus algorifonticola</name>
    <dbReference type="NCBI Taxonomy" id="684063"/>
    <lineage>
        <taxon>Bacteria</taxon>
        <taxon>Bacillati</taxon>
        <taxon>Bacillota</taxon>
        <taxon>Bacilli</taxon>
        <taxon>Bacillales</taxon>
        <taxon>Paenibacillaceae</taxon>
        <taxon>Paenibacillus</taxon>
    </lineage>
</organism>
<dbReference type="InterPro" id="IPR011711">
    <property type="entry name" value="GntR_C"/>
</dbReference>
<dbReference type="PRINTS" id="PR00033">
    <property type="entry name" value="HTHASNC"/>
</dbReference>
<protein>
    <submittedName>
        <fullName evidence="5">Transcriptional regulator, GntR family</fullName>
    </submittedName>
</protein>
<keyword evidence="2" id="KW-0238">DNA-binding</keyword>
<dbReference type="PROSITE" id="PS50949">
    <property type="entry name" value="HTH_GNTR"/>
    <property type="match status" value="1"/>
</dbReference>
<dbReference type="SUPFAM" id="SSF46785">
    <property type="entry name" value="Winged helix' DNA-binding domain"/>
    <property type="match status" value="1"/>
</dbReference>
<accession>A0A1I2C333</accession>
<dbReference type="SMART" id="SM00345">
    <property type="entry name" value="HTH_GNTR"/>
    <property type="match status" value="1"/>
</dbReference>
<dbReference type="InterPro" id="IPR036390">
    <property type="entry name" value="WH_DNA-bd_sf"/>
</dbReference>
<dbReference type="InterPro" id="IPR008920">
    <property type="entry name" value="TF_FadR/GntR_C"/>
</dbReference>
<keyword evidence="6" id="KW-1185">Reference proteome</keyword>
<reference evidence="6" key="1">
    <citation type="submission" date="2016-10" db="EMBL/GenBank/DDBJ databases">
        <authorList>
            <person name="Varghese N."/>
            <person name="Submissions S."/>
        </authorList>
    </citation>
    <scope>NUCLEOTIDE SEQUENCE [LARGE SCALE GENOMIC DNA]</scope>
    <source>
        <strain evidence="6">CGMCC 1.10223</strain>
    </source>
</reference>
<dbReference type="InterPro" id="IPR000485">
    <property type="entry name" value="AsnC-type_HTH_dom"/>
</dbReference>
<dbReference type="Proteomes" id="UP000183410">
    <property type="component" value="Unassembled WGS sequence"/>
</dbReference>
<dbReference type="Pfam" id="PF00392">
    <property type="entry name" value="GntR"/>
    <property type="match status" value="1"/>
</dbReference>
<dbReference type="InterPro" id="IPR036388">
    <property type="entry name" value="WH-like_DNA-bd_sf"/>
</dbReference>
<dbReference type="PANTHER" id="PTHR43537">
    <property type="entry name" value="TRANSCRIPTIONAL REGULATOR, GNTR FAMILY"/>
    <property type="match status" value="1"/>
</dbReference>
<dbReference type="PRINTS" id="PR00035">
    <property type="entry name" value="HTHGNTR"/>
</dbReference>
<proteinExistence type="predicted"/>
<evidence type="ECO:0000313" key="5">
    <source>
        <dbReference type="EMBL" id="SFE62588.1"/>
    </source>
</evidence>
<dbReference type="SUPFAM" id="SSF48008">
    <property type="entry name" value="GntR ligand-binding domain-like"/>
    <property type="match status" value="1"/>
</dbReference>
<name>A0A1I2C333_9BACL</name>
<feature type="domain" description="HTH gntR-type" evidence="4">
    <location>
        <begin position="16"/>
        <end position="83"/>
    </location>
</feature>
<dbReference type="AlphaFoldDB" id="A0A1I2C333"/>
<evidence type="ECO:0000256" key="2">
    <source>
        <dbReference type="ARBA" id="ARBA00023125"/>
    </source>
</evidence>
<dbReference type="Gene3D" id="1.20.120.530">
    <property type="entry name" value="GntR ligand-binding domain-like"/>
    <property type="match status" value="1"/>
</dbReference>
<dbReference type="EMBL" id="FONN01000004">
    <property type="protein sequence ID" value="SFE62588.1"/>
    <property type="molecule type" value="Genomic_DNA"/>
</dbReference>
<dbReference type="PANTHER" id="PTHR43537:SF24">
    <property type="entry name" value="GLUCONATE OPERON TRANSCRIPTIONAL REPRESSOR"/>
    <property type="match status" value="1"/>
</dbReference>
<evidence type="ECO:0000256" key="3">
    <source>
        <dbReference type="ARBA" id="ARBA00023163"/>
    </source>
</evidence>
<dbReference type="Pfam" id="PF07729">
    <property type="entry name" value="FCD"/>
    <property type="match status" value="1"/>
</dbReference>
<dbReference type="SMART" id="SM00895">
    <property type="entry name" value="FCD"/>
    <property type="match status" value="1"/>
</dbReference>
<keyword evidence="3" id="KW-0804">Transcription</keyword>
<evidence type="ECO:0000313" key="6">
    <source>
        <dbReference type="Proteomes" id="UP000183410"/>
    </source>
</evidence>
<dbReference type="CDD" id="cd07377">
    <property type="entry name" value="WHTH_GntR"/>
    <property type="match status" value="1"/>
</dbReference>
<dbReference type="GO" id="GO:0003700">
    <property type="term" value="F:DNA-binding transcription factor activity"/>
    <property type="evidence" value="ECO:0007669"/>
    <property type="project" value="InterPro"/>
</dbReference>
<keyword evidence="1" id="KW-0805">Transcription regulation</keyword>
<gene>
    <name evidence="5" type="ORF">SAMN04487969_104233</name>
</gene>
<dbReference type="Gene3D" id="1.10.10.10">
    <property type="entry name" value="Winged helix-like DNA-binding domain superfamily/Winged helix DNA-binding domain"/>
    <property type="match status" value="1"/>
</dbReference>
<evidence type="ECO:0000259" key="4">
    <source>
        <dbReference type="PROSITE" id="PS50949"/>
    </source>
</evidence>
<dbReference type="GO" id="GO:0043565">
    <property type="term" value="F:sequence-specific DNA binding"/>
    <property type="evidence" value="ECO:0007669"/>
    <property type="project" value="InterPro"/>
</dbReference>
<sequence length="230" mass="26301">MMSIHGHEEDIALQTRSIRDVIYEKLKEAILSEQYKAGHHLKERELAKQFGISTTPLKEALRRLEQEGLVTTSARRGTFVSSDIMNSVEEINWARSALEGVAARLAALKITDEEVGMLTETTVQMRIYTEAKNTEQLIALNGHFHKLIRTYAKNNYIFQQIEAIHSFDRSFRKKALSHEDELERGFQEHYAIYQAIVAKDADLAEKLMIGHIRRTIEFVKESKAAAKAKS</sequence>